<keyword evidence="2" id="KW-1185">Reference proteome</keyword>
<evidence type="ECO:0000313" key="1">
    <source>
        <dbReference type="EMBL" id="MCW1148048.1"/>
    </source>
</evidence>
<comment type="caution">
    <text evidence="1">The sequence shown here is derived from an EMBL/GenBank/DDBJ whole genome shotgun (WGS) entry which is preliminary data.</text>
</comment>
<gene>
    <name evidence="1" type="ORF">OJ995_07440</name>
</gene>
<proteinExistence type="predicted"/>
<protein>
    <recommendedName>
        <fullName evidence="3">DUF4276 domain-containing protein</fullName>
    </recommendedName>
</protein>
<dbReference type="RefSeq" id="WP_264368833.1">
    <property type="nucleotide sequence ID" value="NZ_JAPCIO010000004.1"/>
</dbReference>
<evidence type="ECO:0008006" key="3">
    <source>
        <dbReference type="Google" id="ProtNLM"/>
    </source>
</evidence>
<name>A0ABT3EHJ5_9FLAO</name>
<sequence length="230" mass="26263">MKIALFVEGFTEMLLVKNIVLYNYGAANVSFYLYKLRGGNKIPVRVTLREQHEATSGTPTHTFHIYDCGGLSTIRSMINHQRNSLHKNQFNKIIGIRDVHPEDKATIPLLRKQLPYRVPQKPIPTSFLLCIMETEAWFIAEEAHFQKISPKLTKQFILQSTGIDIDTVNVETFDCPSDKLNEIYSHAGETYDKTEASIQRTVNAIEIINLIEVLSHRIPGLKEILDEILI</sequence>
<evidence type="ECO:0000313" key="2">
    <source>
        <dbReference type="Proteomes" id="UP001165677"/>
    </source>
</evidence>
<accession>A0ABT3EHJ5</accession>
<reference evidence="1" key="1">
    <citation type="submission" date="2022-10" db="EMBL/GenBank/DDBJ databases">
        <title>Flavobacterium sp. nov., a bacterium isolated from lake sediment.</title>
        <authorList>
            <person name="Qu J.-H."/>
        </authorList>
    </citation>
    <scope>NUCLEOTIDE SEQUENCE</scope>
    <source>
        <strain evidence="1">TH16-21</strain>
    </source>
</reference>
<dbReference type="Proteomes" id="UP001165677">
    <property type="component" value="Unassembled WGS sequence"/>
</dbReference>
<organism evidence="1 2">
    <name type="scientific">Flavobacterium lacisediminis</name>
    <dbReference type="NCBI Taxonomy" id="2989705"/>
    <lineage>
        <taxon>Bacteria</taxon>
        <taxon>Pseudomonadati</taxon>
        <taxon>Bacteroidota</taxon>
        <taxon>Flavobacteriia</taxon>
        <taxon>Flavobacteriales</taxon>
        <taxon>Flavobacteriaceae</taxon>
        <taxon>Flavobacterium</taxon>
    </lineage>
</organism>
<dbReference type="EMBL" id="JAPCIO010000004">
    <property type="protein sequence ID" value="MCW1148048.1"/>
    <property type="molecule type" value="Genomic_DNA"/>
</dbReference>